<proteinExistence type="predicted"/>
<reference evidence="1 2" key="1">
    <citation type="submission" date="2016-11" db="EMBL/GenBank/DDBJ databases">
        <authorList>
            <person name="Jaros S."/>
            <person name="Januszkiewicz K."/>
            <person name="Wedrychowicz H."/>
        </authorList>
    </citation>
    <scope>NUCLEOTIDE SEQUENCE [LARGE SCALE GENOMIC DNA]</scope>
    <source>
        <strain evidence="1 2">DSM 21074</strain>
    </source>
</reference>
<keyword evidence="2" id="KW-1185">Reference proteome</keyword>
<accession>A0A1M6JW82</accession>
<dbReference type="Proteomes" id="UP000184418">
    <property type="component" value="Unassembled WGS sequence"/>
</dbReference>
<protein>
    <submittedName>
        <fullName evidence="1">Uncharacterized protein</fullName>
    </submittedName>
</protein>
<evidence type="ECO:0000313" key="2">
    <source>
        <dbReference type="Proteomes" id="UP000184418"/>
    </source>
</evidence>
<gene>
    <name evidence="1" type="ORF">SAMN02745146_3290</name>
</gene>
<name>A0A1M6JW82_9BACT</name>
<organism evidence="1 2">
    <name type="scientific">Hymenobacter daecheongensis DSM 21074</name>
    <dbReference type="NCBI Taxonomy" id="1121955"/>
    <lineage>
        <taxon>Bacteria</taxon>
        <taxon>Pseudomonadati</taxon>
        <taxon>Bacteroidota</taxon>
        <taxon>Cytophagia</taxon>
        <taxon>Cytophagales</taxon>
        <taxon>Hymenobacteraceae</taxon>
        <taxon>Hymenobacter</taxon>
    </lineage>
</organism>
<dbReference type="OrthoDB" id="882497at2"/>
<evidence type="ECO:0000313" key="1">
    <source>
        <dbReference type="EMBL" id="SHJ50909.1"/>
    </source>
</evidence>
<sequence length="132" mass="14713">MHFLLASLLTGSQLTAAPLPVLNPWIGPLPDNLVIAAQATDITRPLINKLKLNEAEYVRLRMLHKRWLVGLDDINRHTANPMLRKVEKMGLESRFEQECQRVLTPSQIGELRLDAPHDVIPAQPADNQGGLG</sequence>
<dbReference type="EMBL" id="FQYN01000007">
    <property type="protein sequence ID" value="SHJ50909.1"/>
    <property type="molecule type" value="Genomic_DNA"/>
</dbReference>
<dbReference type="AlphaFoldDB" id="A0A1M6JW82"/>
<dbReference type="RefSeq" id="WP_073111202.1">
    <property type="nucleotide sequence ID" value="NZ_FQYN01000007.1"/>
</dbReference>